<comment type="caution">
    <text evidence="1">The sequence shown here is derived from an EMBL/GenBank/DDBJ whole genome shotgun (WGS) entry which is preliminary data.</text>
</comment>
<dbReference type="Proteomes" id="UP001633002">
    <property type="component" value="Unassembled WGS sequence"/>
</dbReference>
<evidence type="ECO:0000313" key="2">
    <source>
        <dbReference type="Proteomes" id="UP001633002"/>
    </source>
</evidence>
<sequence>MALLQAAQIEGRVQEIEAGNGRQILEALFADDTGLLLQAEEDNWRRATEVMKQFERILGAKLNVLKSLAIPIGFTDPPSWLVNSGCKIMLSGEVFTYLGCPIGVALTEEQSLQYLLDKLTKVKSRLRLSHWTHRFLTWEGRLVLTKHILHAMPNYVLMIIGLTKDGYKELTKICRGFVLGSNSEGKEKKALVAWDIVCRRKEDGGVGLTSFELQANALKMRFVGKLLADADPDWVRVAKAILQWKMADTASRMLEGWCAAKRSLVLKDFLVPYLGPGRLNKRYESELNGAD</sequence>
<protein>
    <recommendedName>
        <fullName evidence="3">Reverse transcriptase domain-containing protein</fullName>
    </recommendedName>
</protein>
<accession>A0ABD3GUH7</accession>
<organism evidence="1 2">
    <name type="scientific">Riccia sorocarpa</name>
    <dbReference type="NCBI Taxonomy" id="122646"/>
    <lineage>
        <taxon>Eukaryota</taxon>
        <taxon>Viridiplantae</taxon>
        <taxon>Streptophyta</taxon>
        <taxon>Embryophyta</taxon>
        <taxon>Marchantiophyta</taxon>
        <taxon>Marchantiopsida</taxon>
        <taxon>Marchantiidae</taxon>
        <taxon>Marchantiales</taxon>
        <taxon>Ricciaceae</taxon>
        <taxon>Riccia</taxon>
    </lineage>
</organism>
<name>A0ABD3GUH7_9MARC</name>
<evidence type="ECO:0000313" key="1">
    <source>
        <dbReference type="EMBL" id="KAL3681832.1"/>
    </source>
</evidence>
<dbReference type="EMBL" id="JBJQOH010000007">
    <property type="protein sequence ID" value="KAL3681832.1"/>
    <property type="molecule type" value="Genomic_DNA"/>
</dbReference>
<reference evidence="1 2" key="1">
    <citation type="submission" date="2024-09" db="EMBL/GenBank/DDBJ databases">
        <title>Chromosome-scale assembly of Riccia sorocarpa.</title>
        <authorList>
            <person name="Paukszto L."/>
        </authorList>
    </citation>
    <scope>NUCLEOTIDE SEQUENCE [LARGE SCALE GENOMIC DNA]</scope>
    <source>
        <strain evidence="1">LP-2024</strain>
        <tissue evidence="1">Aerial parts of the thallus</tissue>
    </source>
</reference>
<gene>
    <name evidence="1" type="ORF">R1sor_024788</name>
</gene>
<proteinExistence type="predicted"/>
<dbReference type="PANTHER" id="PTHR33116:SF78">
    <property type="entry name" value="OS12G0587133 PROTEIN"/>
    <property type="match status" value="1"/>
</dbReference>
<dbReference type="AlphaFoldDB" id="A0ABD3GUH7"/>
<keyword evidence="2" id="KW-1185">Reference proteome</keyword>
<dbReference type="PANTHER" id="PTHR33116">
    <property type="entry name" value="REVERSE TRANSCRIPTASE ZINC-BINDING DOMAIN-CONTAINING PROTEIN-RELATED-RELATED"/>
    <property type="match status" value="1"/>
</dbReference>
<evidence type="ECO:0008006" key="3">
    <source>
        <dbReference type="Google" id="ProtNLM"/>
    </source>
</evidence>